<evidence type="ECO:0000313" key="4">
    <source>
        <dbReference type="Proteomes" id="UP000092839"/>
    </source>
</evidence>
<feature type="compositionally biased region" description="Gly residues" evidence="1">
    <location>
        <begin position="78"/>
        <end position="87"/>
    </location>
</feature>
<feature type="compositionally biased region" description="Low complexity" evidence="1">
    <location>
        <begin position="61"/>
        <end position="77"/>
    </location>
</feature>
<dbReference type="OrthoDB" id="8256552at2"/>
<name>A0A1B1UB36_9BRAD</name>
<evidence type="ECO:0000256" key="2">
    <source>
        <dbReference type="SAM" id="Phobius"/>
    </source>
</evidence>
<dbReference type="STRING" id="1274631.LMTR13_06990"/>
<keyword evidence="2" id="KW-0472">Membrane</keyword>
<sequence>MSGMAAFMVAVGGTSLICYFLMNRVQNRHPRRESAGADTYGATSGDSSGGNGWSLLSWFGSHSSSSDSSGSSSDCGSDSGGGGGDGD</sequence>
<feature type="transmembrane region" description="Helical" evidence="2">
    <location>
        <begin position="6"/>
        <end position="22"/>
    </location>
</feature>
<reference evidence="3 4" key="1">
    <citation type="submission" date="2016-07" db="EMBL/GenBank/DDBJ databases">
        <title>Complete genome sequence of Bradyrhizobium icense LMTR 13T, a potential inoculant strain isolated from lima bean (Phaseolus lunatus) in Peru.</title>
        <authorList>
            <person name="Ormeno-Orrillo E."/>
            <person name="Duran D."/>
            <person name="Rogel M.A."/>
            <person name="Rey L."/>
            <person name="Imperial J."/>
            <person name="Ruiz-Argueso T."/>
            <person name="Martinez-Romero E."/>
        </authorList>
    </citation>
    <scope>NUCLEOTIDE SEQUENCE [LARGE SCALE GENOMIC DNA]</scope>
    <source>
        <strain evidence="3 4">LMTR 13</strain>
    </source>
</reference>
<evidence type="ECO:0000256" key="1">
    <source>
        <dbReference type="SAM" id="MobiDB-lite"/>
    </source>
</evidence>
<keyword evidence="2" id="KW-0812">Transmembrane</keyword>
<keyword evidence="2" id="KW-1133">Transmembrane helix</keyword>
<evidence type="ECO:0000313" key="3">
    <source>
        <dbReference type="EMBL" id="ANV99963.1"/>
    </source>
</evidence>
<dbReference type="Proteomes" id="UP000092839">
    <property type="component" value="Chromosome"/>
</dbReference>
<protein>
    <submittedName>
        <fullName evidence="3">Uncharacterized protein</fullName>
    </submittedName>
</protein>
<dbReference type="EMBL" id="CP016428">
    <property type="protein sequence ID" value="ANV99963.1"/>
    <property type="molecule type" value="Genomic_DNA"/>
</dbReference>
<organism evidence="3 4">
    <name type="scientific">Bradyrhizobium icense</name>
    <dbReference type="NCBI Taxonomy" id="1274631"/>
    <lineage>
        <taxon>Bacteria</taxon>
        <taxon>Pseudomonadati</taxon>
        <taxon>Pseudomonadota</taxon>
        <taxon>Alphaproteobacteria</taxon>
        <taxon>Hyphomicrobiales</taxon>
        <taxon>Nitrobacteraceae</taxon>
        <taxon>Bradyrhizobium</taxon>
    </lineage>
</organism>
<gene>
    <name evidence="3" type="ORF">LMTR13_06990</name>
</gene>
<proteinExistence type="predicted"/>
<feature type="region of interest" description="Disordered" evidence="1">
    <location>
        <begin position="61"/>
        <end position="87"/>
    </location>
</feature>
<keyword evidence="4" id="KW-1185">Reference proteome</keyword>
<dbReference type="KEGG" id="bic:LMTR13_06990"/>
<accession>A0A1B1UB36</accession>
<dbReference type="RefSeq" id="WP_065727251.1">
    <property type="nucleotide sequence ID" value="NZ_CP016428.1"/>
</dbReference>
<dbReference type="AlphaFoldDB" id="A0A1B1UB36"/>